<evidence type="ECO:0000256" key="1">
    <source>
        <dbReference type="SAM" id="Phobius"/>
    </source>
</evidence>
<feature type="transmembrane region" description="Helical" evidence="1">
    <location>
        <begin position="50"/>
        <end position="76"/>
    </location>
</feature>
<dbReference type="EMBL" id="IACK01001981">
    <property type="protein sequence ID" value="LAA68129.1"/>
    <property type="molecule type" value="Transcribed_RNA"/>
</dbReference>
<evidence type="ECO:0000313" key="2">
    <source>
        <dbReference type="EMBL" id="LAA68129.1"/>
    </source>
</evidence>
<proteinExistence type="predicted"/>
<keyword evidence="1" id="KW-0472">Membrane</keyword>
<reference evidence="2" key="1">
    <citation type="submission" date="2017-07" db="EMBL/GenBank/DDBJ databases">
        <authorList>
            <person name="Mikheyev A."/>
            <person name="Grau M."/>
        </authorList>
    </citation>
    <scope>NUCLEOTIDE SEQUENCE</scope>
    <source>
        <tissue evidence="2">Venom_gland</tissue>
    </source>
</reference>
<keyword evidence="1" id="KW-0812">Transmembrane</keyword>
<reference evidence="2" key="2">
    <citation type="submission" date="2017-11" db="EMBL/GenBank/DDBJ databases">
        <title>Coralsnake Venomics: Analyses of Venom Gland Transcriptomes and Proteomes of Six Brazilian Taxa.</title>
        <authorList>
            <person name="Aird S.D."/>
            <person name="Jorge da Silva N."/>
            <person name="Qiu L."/>
            <person name="Villar-Briones A."/>
            <person name="Aparecida-Saddi V."/>
            <person name="Campos-Telles M.P."/>
            <person name="Grau M."/>
            <person name="Mikheyev A.S."/>
        </authorList>
    </citation>
    <scope>NUCLEOTIDE SEQUENCE</scope>
    <source>
        <tissue evidence="2">Venom_gland</tissue>
    </source>
</reference>
<name>A0A2D4H855_MICLE</name>
<organism evidence="2">
    <name type="scientific">Micrurus lemniscatus lemniscatus</name>
    <dbReference type="NCBI Taxonomy" id="129467"/>
    <lineage>
        <taxon>Eukaryota</taxon>
        <taxon>Metazoa</taxon>
        <taxon>Chordata</taxon>
        <taxon>Craniata</taxon>
        <taxon>Vertebrata</taxon>
        <taxon>Euteleostomi</taxon>
        <taxon>Lepidosauria</taxon>
        <taxon>Squamata</taxon>
        <taxon>Bifurcata</taxon>
        <taxon>Unidentata</taxon>
        <taxon>Episquamata</taxon>
        <taxon>Toxicofera</taxon>
        <taxon>Serpentes</taxon>
        <taxon>Colubroidea</taxon>
        <taxon>Elapidae</taxon>
        <taxon>Elapinae</taxon>
        <taxon>Micrurus</taxon>
    </lineage>
</organism>
<accession>A0A2D4H855</accession>
<sequence length="99" mass="11370">MCCFLLHCETVYTQTVGLNCLVYNPLTQNLFIDLFAQFGGRPSLRADRSLTTFCIFPFVRFPAFVLKNILFFFLYIRSPKSVILLHETDIAACEMFEAG</sequence>
<protein>
    <submittedName>
        <fullName evidence="2">Uncharacterized protein</fullName>
    </submittedName>
</protein>
<dbReference type="AlphaFoldDB" id="A0A2D4H855"/>
<keyword evidence="1" id="KW-1133">Transmembrane helix</keyword>